<dbReference type="RefSeq" id="WP_037516515.1">
    <property type="nucleotide sequence ID" value="NZ_JGVR01000002.1"/>
</dbReference>
<dbReference type="InterPro" id="IPR002328">
    <property type="entry name" value="ADH_Zn_CS"/>
</dbReference>
<dbReference type="PANTHER" id="PTHR43350:SF2">
    <property type="entry name" value="GROES-LIKE ZINC-BINDING ALCOHOL DEHYDROGENASE FAMILY PROTEIN"/>
    <property type="match status" value="1"/>
</dbReference>
<dbReference type="PANTHER" id="PTHR43350">
    <property type="entry name" value="NAD-DEPENDENT ALCOHOL DEHYDROGENASE"/>
    <property type="match status" value="1"/>
</dbReference>
<keyword evidence="4 6" id="KW-0862">Zinc</keyword>
<dbReference type="GO" id="GO:0008270">
    <property type="term" value="F:zinc ion binding"/>
    <property type="evidence" value="ECO:0007669"/>
    <property type="project" value="InterPro"/>
</dbReference>
<gene>
    <name evidence="8" type="ORF">CP98_00458</name>
</gene>
<feature type="domain" description="Enoyl reductase (ER)" evidence="7">
    <location>
        <begin position="12"/>
        <end position="364"/>
    </location>
</feature>
<accession>A0A084ESR7</accession>
<dbReference type="Pfam" id="PF00107">
    <property type="entry name" value="ADH_zinc_N"/>
    <property type="match status" value="1"/>
</dbReference>
<evidence type="ECO:0000256" key="4">
    <source>
        <dbReference type="ARBA" id="ARBA00022833"/>
    </source>
</evidence>
<protein>
    <submittedName>
        <fullName evidence="8">Aryl-alcohol dehydrogenase</fullName>
    </submittedName>
</protein>
<evidence type="ECO:0000256" key="2">
    <source>
        <dbReference type="ARBA" id="ARBA00008072"/>
    </source>
</evidence>
<dbReference type="InterPro" id="IPR036291">
    <property type="entry name" value="NAD(P)-bd_dom_sf"/>
</dbReference>
<dbReference type="SUPFAM" id="SSF51735">
    <property type="entry name" value="NAD(P)-binding Rossmann-fold domains"/>
    <property type="match status" value="1"/>
</dbReference>
<dbReference type="Pfam" id="PF08240">
    <property type="entry name" value="ADH_N"/>
    <property type="match status" value="1"/>
</dbReference>
<dbReference type="EMBL" id="JGVR01000002">
    <property type="protein sequence ID" value="KEZ21009.1"/>
    <property type="molecule type" value="Genomic_DNA"/>
</dbReference>
<proteinExistence type="inferred from homology"/>
<evidence type="ECO:0000313" key="8">
    <source>
        <dbReference type="EMBL" id="KEZ21009.1"/>
    </source>
</evidence>
<reference evidence="8 9" key="1">
    <citation type="submission" date="2014-03" db="EMBL/GenBank/DDBJ databases">
        <title>Genome sequence of Sphingobium yanoikuyae B1.</title>
        <authorList>
            <person name="Gan H.M."/>
            <person name="Gan H.Y."/>
            <person name="Savka M.A."/>
        </authorList>
    </citation>
    <scope>NUCLEOTIDE SEQUENCE [LARGE SCALE GENOMIC DNA]</scope>
    <source>
        <strain evidence="8 9">B1</strain>
    </source>
</reference>
<evidence type="ECO:0000256" key="1">
    <source>
        <dbReference type="ARBA" id="ARBA00001947"/>
    </source>
</evidence>
<evidence type="ECO:0000259" key="7">
    <source>
        <dbReference type="SMART" id="SM00829"/>
    </source>
</evidence>
<dbReference type="Gene3D" id="3.40.50.720">
    <property type="entry name" value="NAD(P)-binding Rossmann-like Domain"/>
    <property type="match status" value="1"/>
</dbReference>
<dbReference type="PROSITE" id="PS00059">
    <property type="entry name" value="ADH_ZINC"/>
    <property type="match status" value="1"/>
</dbReference>
<comment type="cofactor">
    <cofactor evidence="1 6">
        <name>Zn(2+)</name>
        <dbReference type="ChEBI" id="CHEBI:29105"/>
    </cofactor>
</comment>
<comment type="caution">
    <text evidence="8">The sequence shown here is derived from an EMBL/GenBank/DDBJ whole genome shotgun (WGS) entry which is preliminary data.</text>
</comment>
<name>A0A084ESR7_SPHYA</name>
<dbReference type="Proteomes" id="UP000028534">
    <property type="component" value="Unassembled WGS sequence"/>
</dbReference>
<evidence type="ECO:0000256" key="3">
    <source>
        <dbReference type="ARBA" id="ARBA00022723"/>
    </source>
</evidence>
<dbReference type="SUPFAM" id="SSF50129">
    <property type="entry name" value="GroES-like"/>
    <property type="match status" value="1"/>
</dbReference>
<organism evidence="8 9">
    <name type="scientific">Sphingobium yanoikuyae</name>
    <name type="common">Sphingomonas yanoikuyae</name>
    <dbReference type="NCBI Taxonomy" id="13690"/>
    <lineage>
        <taxon>Bacteria</taxon>
        <taxon>Pseudomonadati</taxon>
        <taxon>Pseudomonadota</taxon>
        <taxon>Alphaproteobacteria</taxon>
        <taxon>Sphingomonadales</taxon>
        <taxon>Sphingomonadaceae</taxon>
        <taxon>Sphingobium</taxon>
    </lineage>
</organism>
<dbReference type="GO" id="GO:0016616">
    <property type="term" value="F:oxidoreductase activity, acting on the CH-OH group of donors, NAD or NADP as acceptor"/>
    <property type="evidence" value="ECO:0007669"/>
    <property type="project" value="UniProtKB-ARBA"/>
</dbReference>
<evidence type="ECO:0000256" key="6">
    <source>
        <dbReference type="RuleBase" id="RU361277"/>
    </source>
</evidence>
<dbReference type="AlphaFoldDB" id="A0A084ESR7"/>
<dbReference type="InterPro" id="IPR020843">
    <property type="entry name" value="ER"/>
</dbReference>
<evidence type="ECO:0000256" key="5">
    <source>
        <dbReference type="ARBA" id="ARBA00023002"/>
    </source>
</evidence>
<sequence>MEIEAAVARIAGGDFSVERLTLGELRPNEALVRVVATGLCHTDLVVRDQILPVPLPAVLGHEGAGIVEAVGDAVTSIAPGDAVVMGFAACRACPQCDAGQPAYCRDFAPLNFGGHRADGSTCLNDGQAPVSSHFFGQSSFGTYAIAAAQNLVKMPTDAPLELLGPLGCGIMTGAGAVMNALKLQAGESILIIGGGPVGLSAVMAAKALNAGQIIVADPLETRRAIAIDLGATGTIDVTAGDTAEQLRAVQPQGVHCVLDTSGVVPAIHSGIAALAPLGRLAMVGVPKALDAAVSLNILHMLSLGISICGVTEGNADPQTFLPELVALNAKGLFPFERLITSYGLADINQAVADQHAGRCVKAVLMMA</sequence>
<dbReference type="InterPro" id="IPR011032">
    <property type="entry name" value="GroES-like_sf"/>
</dbReference>
<dbReference type="PATRIC" id="fig|13690.10.peg.471"/>
<keyword evidence="5" id="KW-0560">Oxidoreductase</keyword>
<keyword evidence="3 6" id="KW-0479">Metal-binding</keyword>
<comment type="similarity">
    <text evidence="2 6">Belongs to the zinc-containing alcohol dehydrogenase family.</text>
</comment>
<dbReference type="eggNOG" id="COG1062">
    <property type="taxonomic scope" value="Bacteria"/>
</dbReference>
<dbReference type="CDD" id="cd08278">
    <property type="entry name" value="benzyl_alcohol_DH"/>
    <property type="match status" value="1"/>
</dbReference>
<evidence type="ECO:0000313" key="9">
    <source>
        <dbReference type="Proteomes" id="UP000028534"/>
    </source>
</evidence>
<dbReference type="InterPro" id="IPR013149">
    <property type="entry name" value="ADH-like_C"/>
</dbReference>
<dbReference type="Gene3D" id="3.90.180.10">
    <property type="entry name" value="Medium-chain alcohol dehydrogenases, catalytic domain"/>
    <property type="match status" value="1"/>
</dbReference>
<dbReference type="InterPro" id="IPR013154">
    <property type="entry name" value="ADH-like_N"/>
</dbReference>
<dbReference type="SMART" id="SM00829">
    <property type="entry name" value="PKS_ER"/>
    <property type="match status" value="1"/>
</dbReference>